<feature type="transmembrane region" description="Helical" evidence="6">
    <location>
        <begin position="417"/>
        <end position="440"/>
    </location>
</feature>
<name>A0A814D3Y9_9BILA</name>
<feature type="transmembrane region" description="Helical" evidence="6">
    <location>
        <begin position="510"/>
        <end position="535"/>
    </location>
</feature>
<feature type="transmembrane region" description="Helical" evidence="6">
    <location>
        <begin position="387"/>
        <end position="405"/>
    </location>
</feature>
<feature type="transmembrane region" description="Helical" evidence="6">
    <location>
        <begin position="21"/>
        <end position="41"/>
    </location>
</feature>
<evidence type="ECO:0000313" key="7">
    <source>
        <dbReference type="EMBL" id="CAF0949979.1"/>
    </source>
</evidence>
<dbReference type="EMBL" id="CAJNON010000091">
    <property type="protein sequence ID" value="CAF0949979.1"/>
    <property type="molecule type" value="Genomic_DNA"/>
</dbReference>
<evidence type="ECO:0000256" key="5">
    <source>
        <dbReference type="ARBA" id="ARBA00023136"/>
    </source>
</evidence>
<dbReference type="PANTHER" id="PTHR19432:SF37">
    <property type="entry name" value="SOLUTE CARRIER FAMILY 45 MEMBER 3"/>
    <property type="match status" value="1"/>
</dbReference>
<sequence length="539" mass="60341">MAMEPVIQAEFERNYAWKRSWPRCFIAFLAALEMLLGLIIFLTEAGNILMDFWHTNIFGGIWAGIVIFIHWILLFVTACCTPTVGAARCALIWNLVALVALGNLIGFDIIFILHPDICLLTPTCSTQPKVVSLIDLLQKVPGFKYYTTHTAKKLFLEIQVVCVGIVFLMCLMYIVVYIACRMNIRTRVQDSSTIAASAPPCSGAHHEFPVAEAAPFSERHHLYPVLQAPPPIFSGPQHEFPADKTPQLPWTVQAANAPYAPLSGLEFCIASVFTYIPPVLLKAGISELSMTCILLVILGFCLTIILCLIFIPQSEAIGNLIEAPTIGLSLLVFSCILFYFAAQACFNPCESLIYDIYKGTSQESSCFFVYSFMTSFERLRYDQGVRAGSYGLLFHCIVGVLYAPFLRTLIHRFGIHLIFSFTSLSDLGMASLTSIPYTLVIKYHKHREVVLLFFKIFFVDNQTIQTYEICTILGILDSTYFASQIISLIMMGNIILIFKSTLSYIATRFILAICSIYFINRIILKGVLGGFMALVTRLY</sequence>
<dbReference type="Proteomes" id="UP000663891">
    <property type="component" value="Unassembled WGS sequence"/>
</dbReference>
<keyword evidence="4 6" id="KW-1133">Transmembrane helix</keyword>
<dbReference type="OrthoDB" id="10034586at2759"/>
<accession>A0A814D3Y9</accession>
<keyword evidence="5 6" id="KW-0472">Membrane</keyword>
<comment type="subcellular location">
    <subcellularLocation>
        <location evidence="1">Membrane</location>
        <topology evidence="1">Multi-pass membrane protein</topology>
    </subcellularLocation>
</comment>
<evidence type="ECO:0000256" key="2">
    <source>
        <dbReference type="ARBA" id="ARBA00022448"/>
    </source>
</evidence>
<protein>
    <submittedName>
        <fullName evidence="7">Uncharacterized protein</fullName>
    </submittedName>
</protein>
<evidence type="ECO:0000256" key="1">
    <source>
        <dbReference type="ARBA" id="ARBA00004141"/>
    </source>
</evidence>
<keyword evidence="2" id="KW-0813">Transport</keyword>
<organism evidence="7 8">
    <name type="scientific">Adineta steineri</name>
    <dbReference type="NCBI Taxonomy" id="433720"/>
    <lineage>
        <taxon>Eukaryota</taxon>
        <taxon>Metazoa</taxon>
        <taxon>Spiralia</taxon>
        <taxon>Gnathifera</taxon>
        <taxon>Rotifera</taxon>
        <taxon>Eurotatoria</taxon>
        <taxon>Bdelloidea</taxon>
        <taxon>Adinetida</taxon>
        <taxon>Adinetidae</taxon>
        <taxon>Adineta</taxon>
    </lineage>
</organism>
<evidence type="ECO:0000313" key="8">
    <source>
        <dbReference type="Proteomes" id="UP000663891"/>
    </source>
</evidence>
<dbReference type="GO" id="GO:0016020">
    <property type="term" value="C:membrane"/>
    <property type="evidence" value="ECO:0007669"/>
    <property type="project" value="UniProtKB-SubCell"/>
</dbReference>
<evidence type="ECO:0000256" key="6">
    <source>
        <dbReference type="SAM" id="Phobius"/>
    </source>
</evidence>
<gene>
    <name evidence="7" type="ORF">VCS650_LOCUS12007</name>
</gene>
<feature type="transmembrane region" description="Helical" evidence="6">
    <location>
        <begin position="481"/>
        <end position="498"/>
    </location>
</feature>
<proteinExistence type="predicted"/>
<feature type="transmembrane region" description="Helical" evidence="6">
    <location>
        <begin position="292"/>
        <end position="311"/>
    </location>
</feature>
<comment type="caution">
    <text evidence="7">The sequence shown here is derived from an EMBL/GenBank/DDBJ whole genome shotgun (WGS) entry which is preliminary data.</text>
</comment>
<feature type="transmembrane region" description="Helical" evidence="6">
    <location>
        <begin position="91"/>
        <end position="113"/>
    </location>
</feature>
<reference evidence="7" key="1">
    <citation type="submission" date="2021-02" db="EMBL/GenBank/DDBJ databases">
        <authorList>
            <person name="Nowell W R."/>
        </authorList>
    </citation>
    <scope>NUCLEOTIDE SEQUENCE</scope>
</reference>
<dbReference type="PANTHER" id="PTHR19432">
    <property type="entry name" value="SUGAR TRANSPORTER"/>
    <property type="match status" value="1"/>
</dbReference>
<dbReference type="AlphaFoldDB" id="A0A814D3Y9"/>
<feature type="transmembrane region" description="Helical" evidence="6">
    <location>
        <begin position="158"/>
        <end position="180"/>
    </location>
</feature>
<feature type="transmembrane region" description="Helical" evidence="6">
    <location>
        <begin position="323"/>
        <end position="342"/>
    </location>
</feature>
<dbReference type="GO" id="GO:0008506">
    <property type="term" value="F:sucrose:proton symporter activity"/>
    <property type="evidence" value="ECO:0007669"/>
    <property type="project" value="TreeGrafter"/>
</dbReference>
<evidence type="ECO:0000256" key="3">
    <source>
        <dbReference type="ARBA" id="ARBA00022692"/>
    </source>
</evidence>
<evidence type="ECO:0000256" key="4">
    <source>
        <dbReference type="ARBA" id="ARBA00022989"/>
    </source>
</evidence>
<feature type="transmembrane region" description="Helical" evidence="6">
    <location>
        <begin position="61"/>
        <end position="84"/>
    </location>
</feature>
<keyword evidence="3 6" id="KW-0812">Transmembrane</keyword>